<sequence>MAFSFPDDYGYVVLAHCMSWISNMYLTINVVKARKQYGIKYPALYAPDGHPNAESFNSVQRAHQNTLENWAPVQILMAFNGILYPKFAASCGMIWAFGRIVYGYGYAKGGPDGRMANARFALHPLAYLWLQKLHCARATVQDVGQYGDVANSWHCKQEYRLPDAYQRLPGRDFDFGEGLSVDREDTHGRLPKSTATACSVFQRRPVCKTSRKPIFGAKQAHPDVMGCGSNDMVQLNLCYEALTQKRREYDAAKGTGQKTSSNSSSASSSTWNTREAWWRAQGGFEDQDEDYHPFHFQDFAERKWRPKRENGRRRPSWEDFAQMWDEGEFDARDRGPRKKRGRRAARRVQDWSSDDEEEMDWRQRPPGHGSQARGSHWQDSSSSEDEQEEEPRGPKSGRQEDIPTELWIGVPQRGRNMRWENVGGGYQRLEALFNGRPAFKKSGEYNVFIFWSQQFGDWKIAERLQDDGACLGFAEDMRGRRRPWLQHPPLRWRLWEPTARRYVPKRLTVLDGPDISGKDWKTTHDSQDKDDLDDEVPWSRPHWSQWSTTDLIRWCERRNIDLSGCFDREAVVERVMALARQEMARDDDDYERRDRVSQVRVASRVKTDGSYTKPPTLDRRNSLYGNRIERFFGPEADVLPWLYSAGDKSRLYGVFFGNEFAYSLVWKRQKFWGRPGTRTSREERW</sequence>
<dbReference type="GO" id="GO:0006691">
    <property type="term" value="P:leukotriene metabolic process"/>
    <property type="evidence" value="ECO:0007669"/>
    <property type="project" value="UniProtKB-ARBA"/>
</dbReference>
<gene>
    <name evidence="6" type="primary">MGST3</name>
    <name evidence="6" type="ORF">SPIL2461_LOCUS13057</name>
</gene>
<dbReference type="EMBL" id="CAJNIZ010027947">
    <property type="protein sequence ID" value="CAE7504022.1"/>
    <property type="molecule type" value="Genomic_DNA"/>
</dbReference>
<protein>
    <submittedName>
        <fullName evidence="6">MGST3 protein</fullName>
    </submittedName>
</protein>
<reference evidence="6" key="1">
    <citation type="submission" date="2021-02" db="EMBL/GenBank/DDBJ databases">
        <authorList>
            <person name="Dougan E. K."/>
            <person name="Rhodes N."/>
            <person name="Thang M."/>
            <person name="Chan C."/>
        </authorList>
    </citation>
    <scope>NUCLEOTIDE SEQUENCE</scope>
</reference>
<dbReference type="PANTHER" id="PTHR10250:SF26">
    <property type="entry name" value="GLUTATHIONE S-TRANSFERASE 3, MITOCHONDRIAL"/>
    <property type="match status" value="1"/>
</dbReference>
<dbReference type="InterPro" id="IPR050997">
    <property type="entry name" value="MAPEG"/>
</dbReference>
<dbReference type="GO" id="GO:0016020">
    <property type="term" value="C:membrane"/>
    <property type="evidence" value="ECO:0007669"/>
    <property type="project" value="UniProtKB-SubCell"/>
</dbReference>
<dbReference type="PANTHER" id="PTHR10250">
    <property type="entry name" value="MICROSOMAL GLUTATHIONE S-TRANSFERASE"/>
    <property type="match status" value="1"/>
</dbReference>
<dbReference type="GO" id="GO:0004602">
    <property type="term" value="F:glutathione peroxidase activity"/>
    <property type="evidence" value="ECO:0007669"/>
    <property type="project" value="TreeGrafter"/>
</dbReference>
<evidence type="ECO:0000256" key="5">
    <source>
        <dbReference type="SAM" id="MobiDB-lite"/>
    </source>
</evidence>
<evidence type="ECO:0000256" key="3">
    <source>
        <dbReference type="ARBA" id="ARBA00022989"/>
    </source>
</evidence>
<dbReference type="GO" id="GO:0005783">
    <property type="term" value="C:endoplasmic reticulum"/>
    <property type="evidence" value="ECO:0007669"/>
    <property type="project" value="TreeGrafter"/>
</dbReference>
<dbReference type="OrthoDB" id="445556at2759"/>
<keyword evidence="7" id="KW-1185">Reference proteome</keyword>
<dbReference type="GO" id="GO:0004364">
    <property type="term" value="F:glutathione transferase activity"/>
    <property type="evidence" value="ECO:0007669"/>
    <property type="project" value="TreeGrafter"/>
</dbReference>
<accession>A0A812T4K5</accession>
<organism evidence="6 7">
    <name type="scientific">Symbiodinium pilosum</name>
    <name type="common">Dinoflagellate</name>
    <dbReference type="NCBI Taxonomy" id="2952"/>
    <lineage>
        <taxon>Eukaryota</taxon>
        <taxon>Sar</taxon>
        <taxon>Alveolata</taxon>
        <taxon>Dinophyceae</taxon>
        <taxon>Suessiales</taxon>
        <taxon>Symbiodiniaceae</taxon>
        <taxon>Symbiodinium</taxon>
    </lineage>
</organism>
<comment type="subcellular location">
    <subcellularLocation>
        <location evidence="1">Membrane</location>
        <topology evidence="1">Multi-pass membrane protein</topology>
    </subcellularLocation>
</comment>
<evidence type="ECO:0000313" key="6">
    <source>
        <dbReference type="EMBL" id="CAE7504022.1"/>
    </source>
</evidence>
<evidence type="ECO:0000313" key="7">
    <source>
        <dbReference type="Proteomes" id="UP000649617"/>
    </source>
</evidence>
<dbReference type="AlphaFoldDB" id="A0A812T4K5"/>
<keyword evidence="2" id="KW-0812">Transmembrane</keyword>
<feature type="compositionally biased region" description="Basic residues" evidence="5">
    <location>
        <begin position="335"/>
        <end position="346"/>
    </location>
</feature>
<evidence type="ECO:0000256" key="1">
    <source>
        <dbReference type="ARBA" id="ARBA00004141"/>
    </source>
</evidence>
<evidence type="ECO:0000256" key="2">
    <source>
        <dbReference type="ARBA" id="ARBA00022692"/>
    </source>
</evidence>
<dbReference type="InterPro" id="IPR023352">
    <property type="entry name" value="MAPEG-like_dom_sf"/>
</dbReference>
<dbReference type="GO" id="GO:0005635">
    <property type="term" value="C:nuclear envelope"/>
    <property type="evidence" value="ECO:0007669"/>
    <property type="project" value="TreeGrafter"/>
</dbReference>
<dbReference type="Gene3D" id="1.20.120.550">
    <property type="entry name" value="Membrane associated eicosanoid/glutathione metabolism-like domain"/>
    <property type="match status" value="1"/>
</dbReference>
<feature type="region of interest" description="Disordered" evidence="5">
    <location>
        <begin position="250"/>
        <end position="271"/>
    </location>
</feature>
<feature type="region of interest" description="Disordered" evidence="5">
    <location>
        <begin position="331"/>
        <end position="405"/>
    </location>
</feature>
<proteinExistence type="predicted"/>
<dbReference type="InterPro" id="IPR001129">
    <property type="entry name" value="Membr-assoc_MAPEG"/>
</dbReference>
<evidence type="ECO:0000256" key="4">
    <source>
        <dbReference type="ARBA" id="ARBA00023136"/>
    </source>
</evidence>
<name>A0A812T4K5_SYMPI</name>
<dbReference type="SUPFAM" id="SSF161084">
    <property type="entry name" value="MAPEG domain-like"/>
    <property type="match status" value="1"/>
</dbReference>
<keyword evidence="4" id="KW-0472">Membrane</keyword>
<dbReference type="Pfam" id="PF01124">
    <property type="entry name" value="MAPEG"/>
    <property type="match status" value="1"/>
</dbReference>
<feature type="compositionally biased region" description="Low complexity" evidence="5">
    <location>
        <begin position="260"/>
        <end position="269"/>
    </location>
</feature>
<comment type="caution">
    <text evidence="6">The sequence shown here is derived from an EMBL/GenBank/DDBJ whole genome shotgun (WGS) entry which is preliminary data.</text>
</comment>
<keyword evidence="3" id="KW-1133">Transmembrane helix</keyword>
<feature type="compositionally biased region" description="Basic and acidic residues" evidence="5">
    <location>
        <begin position="390"/>
        <end position="401"/>
    </location>
</feature>
<dbReference type="Proteomes" id="UP000649617">
    <property type="component" value="Unassembled WGS sequence"/>
</dbReference>